<sequence length="30" mass="3343">MFLPKCQIANILCIQHLNGPAASSLLKYRV</sequence>
<accession>A0A0A9B555</accession>
<dbReference type="AlphaFoldDB" id="A0A0A9B555"/>
<evidence type="ECO:0000313" key="1">
    <source>
        <dbReference type="EMBL" id="JAD56310.1"/>
    </source>
</evidence>
<organism evidence="1">
    <name type="scientific">Arundo donax</name>
    <name type="common">Giant reed</name>
    <name type="synonym">Donax arundinaceus</name>
    <dbReference type="NCBI Taxonomy" id="35708"/>
    <lineage>
        <taxon>Eukaryota</taxon>
        <taxon>Viridiplantae</taxon>
        <taxon>Streptophyta</taxon>
        <taxon>Embryophyta</taxon>
        <taxon>Tracheophyta</taxon>
        <taxon>Spermatophyta</taxon>
        <taxon>Magnoliopsida</taxon>
        <taxon>Liliopsida</taxon>
        <taxon>Poales</taxon>
        <taxon>Poaceae</taxon>
        <taxon>PACMAD clade</taxon>
        <taxon>Arundinoideae</taxon>
        <taxon>Arundineae</taxon>
        <taxon>Arundo</taxon>
    </lineage>
</organism>
<name>A0A0A9B555_ARUDO</name>
<protein>
    <submittedName>
        <fullName evidence="1">Uncharacterized protein</fullName>
    </submittedName>
</protein>
<reference evidence="1" key="1">
    <citation type="submission" date="2014-09" db="EMBL/GenBank/DDBJ databases">
        <authorList>
            <person name="Magalhaes I.L.F."/>
            <person name="Oliveira U."/>
            <person name="Santos F.R."/>
            <person name="Vidigal T.H.D.A."/>
            <person name="Brescovit A.D."/>
            <person name="Santos A.J."/>
        </authorList>
    </citation>
    <scope>NUCLEOTIDE SEQUENCE</scope>
    <source>
        <tissue evidence="1">Shoot tissue taken approximately 20 cm above the soil surface</tissue>
    </source>
</reference>
<proteinExistence type="predicted"/>
<dbReference type="EMBL" id="GBRH01241585">
    <property type="protein sequence ID" value="JAD56310.1"/>
    <property type="molecule type" value="Transcribed_RNA"/>
</dbReference>
<reference evidence="1" key="2">
    <citation type="journal article" date="2015" name="Data Brief">
        <title>Shoot transcriptome of the giant reed, Arundo donax.</title>
        <authorList>
            <person name="Barrero R.A."/>
            <person name="Guerrero F.D."/>
            <person name="Moolhuijzen P."/>
            <person name="Goolsby J.A."/>
            <person name="Tidwell J."/>
            <person name="Bellgard S.E."/>
            <person name="Bellgard M.I."/>
        </authorList>
    </citation>
    <scope>NUCLEOTIDE SEQUENCE</scope>
    <source>
        <tissue evidence="1">Shoot tissue taken approximately 20 cm above the soil surface</tissue>
    </source>
</reference>